<feature type="domain" description="Metalloprotease TldD/E N-terminal" evidence="1">
    <location>
        <begin position="17"/>
        <end position="78"/>
    </location>
</feature>
<dbReference type="HOGENOM" id="CLU_026425_4_2_2"/>
<dbReference type="Pfam" id="PF19290">
    <property type="entry name" value="PmbA_TldD_2nd"/>
    <property type="match status" value="1"/>
</dbReference>
<keyword evidence="5" id="KW-1185">Reference proteome</keyword>
<dbReference type="PANTHER" id="PTHR43421:SF1">
    <property type="entry name" value="METALLOPROTEASE PMBA"/>
    <property type="match status" value="1"/>
</dbReference>
<dbReference type="EMBL" id="CP001941">
    <property type="protein sequence ID" value="ADD08532.1"/>
    <property type="molecule type" value="Genomic_DNA"/>
</dbReference>
<proteinExistence type="predicted"/>
<dbReference type="GO" id="GO:0008237">
    <property type="term" value="F:metallopeptidase activity"/>
    <property type="evidence" value="ECO:0007669"/>
    <property type="project" value="InterPro"/>
</dbReference>
<feature type="domain" description="Metalloprotease TldD/E central" evidence="3">
    <location>
        <begin position="106"/>
        <end position="193"/>
    </location>
</feature>
<dbReference type="PANTHER" id="PTHR43421">
    <property type="entry name" value="METALLOPROTEASE PMBA"/>
    <property type="match status" value="1"/>
</dbReference>
<reference evidence="4" key="1">
    <citation type="submission" date="2010-02" db="EMBL/GenBank/DDBJ databases">
        <title>Complete sequence of Aciduliprofundum boonei T469.</title>
        <authorList>
            <consortium name="US DOE Joint Genome Institute"/>
            <person name="Lucas S."/>
            <person name="Copeland A."/>
            <person name="Lapidus A."/>
            <person name="Cheng J.-F."/>
            <person name="Bruce D."/>
            <person name="Goodwin L."/>
            <person name="Pitluck S."/>
            <person name="Saunders E."/>
            <person name="Detter J.C."/>
            <person name="Han C."/>
            <person name="Tapia R."/>
            <person name="Land M."/>
            <person name="Hauser L."/>
            <person name="Kyrpides N."/>
            <person name="Mikhailova N."/>
            <person name="Flores G."/>
            <person name="Reysenbach A.-L."/>
            <person name="Woyke T."/>
        </authorList>
    </citation>
    <scope>NUCLEOTIDE SEQUENCE</scope>
    <source>
        <strain evidence="4">T469</strain>
    </source>
</reference>
<dbReference type="GeneID" id="8827667"/>
<sequence>MNLINYGERFFDELEIAKYRRKEVSVDVELNQISMSSVGYRALTVIRGIKDKKIGIFIVDSDDEGEIKRGIEQAAKNAMANERDEKWVELPKEQKYNAPEIESNYEIKDASPDFFVNLLNDAIKDVRTRDKRAMVAGGAAGGSWLEMRILNSHGIDIMQEFGSTFMYLYVAGRMGNSVTPGIMDFDVRRDMNLDKNFIVSSILEKLKYAYTMKKSNKTEGNVIIEPLALAELLYFTLIPAINGERKVKNTTPLSDKVGQKILDEKITIYDDPWHPISTNPIIADDEGVAARVNKIFEKGIFKGFLWDNYWGNISGEGSTGNGTRNFSTGGIGIGVHNLVIESGNKEKEKLIGEIKDGFLISGFQGAHSSNPDTGDFSVVANPAFKIEDGKLVGSTVFMLSGNVYSLLGNVADISREQRKIVVMGNGVMPDMLFENLKIAPVSR</sequence>
<dbReference type="KEGG" id="abi:Aboo_0721"/>
<evidence type="ECO:0000259" key="2">
    <source>
        <dbReference type="Pfam" id="PF19289"/>
    </source>
</evidence>
<dbReference type="SUPFAM" id="SSF111283">
    <property type="entry name" value="Putative modulator of DNA gyrase, PmbA/TldD"/>
    <property type="match status" value="1"/>
</dbReference>
<protein>
    <submittedName>
        <fullName evidence="4">Peptidase U62 modulator of DNA gyrase</fullName>
    </submittedName>
</protein>
<dbReference type="InterPro" id="IPR047657">
    <property type="entry name" value="PmbA"/>
</dbReference>
<dbReference type="InterPro" id="IPR045569">
    <property type="entry name" value="Metalloprtase-TldD/E_C"/>
</dbReference>
<evidence type="ECO:0000313" key="5">
    <source>
        <dbReference type="Proteomes" id="UP000001400"/>
    </source>
</evidence>
<dbReference type="OrthoDB" id="84520at2157"/>
<dbReference type="InterPro" id="IPR036059">
    <property type="entry name" value="TldD/PmbA_sf"/>
</dbReference>
<dbReference type="Proteomes" id="UP000001400">
    <property type="component" value="Chromosome"/>
</dbReference>
<dbReference type="InterPro" id="IPR002510">
    <property type="entry name" value="Metalloprtase-TldD/E_N"/>
</dbReference>
<dbReference type="eggNOG" id="arCOG00322">
    <property type="taxonomic scope" value="Archaea"/>
</dbReference>
<organism evidence="4 5">
    <name type="scientific">Aciduliprofundum boonei (strain DSM 19572 / T469)</name>
    <dbReference type="NCBI Taxonomy" id="439481"/>
    <lineage>
        <taxon>Archaea</taxon>
        <taxon>Methanobacteriati</taxon>
        <taxon>Thermoplasmatota</taxon>
        <taxon>DHVE2 group</taxon>
        <taxon>Candidatus Aciduliprofundum</taxon>
    </lineage>
</organism>
<gene>
    <name evidence="4" type="ordered locus">Aboo_0721</name>
</gene>
<accession>B5I9J7</accession>
<dbReference type="InterPro" id="IPR035068">
    <property type="entry name" value="TldD/PmbA_N"/>
</dbReference>
<feature type="domain" description="Metalloprotease TldD/E C-terminal" evidence="2">
    <location>
        <begin position="221"/>
        <end position="439"/>
    </location>
</feature>
<dbReference type="InterPro" id="IPR045570">
    <property type="entry name" value="Metalloprtase-TldD/E_cen_dom"/>
</dbReference>
<dbReference type="Pfam" id="PF19289">
    <property type="entry name" value="PmbA_TldD_3rd"/>
    <property type="match status" value="1"/>
</dbReference>
<dbReference type="STRING" id="439481.Aboo_0721"/>
<dbReference type="RefSeq" id="WP_008081967.1">
    <property type="nucleotide sequence ID" value="NC_013926.1"/>
</dbReference>
<dbReference type="Pfam" id="PF01523">
    <property type="entry name" value="PmbA_TldD_1st"/>
    <property type="match status" value="1"/>
</dbReference>
<dbReference type="GO" id="GO:0005829">
    <property type="term" value="C:cytosol"/>
    <property type="evidence" value="ECO:0007669"/>
    <property type="project" value="TreeGrafter"/>
</dbReference>
<dbReference type="Gene3D" id="3.30.2290.10">
    <property type="entry name" value="PmbA/TldD superfamily"/>
    <property type="match status" value="1"/>
</dbReference>
<evidence type="ECO:0000313" key="4">
    <source>
        <dbReference type="EMBL" id="ADD08532.1"/>
    </source>
</evidence>
<dbReference type="AlphaFoldDB" id="B5I9J7"/>
<dbReference type="GO" id="GO:0006508">
    <property type="term" value="P:proteolysis"/>
    <property type="evidence" value="ECO:0007669"/>
    <property type="project" value="InterPro"/>
</dbReference>
<evidence type="ECO:0000259" key="3">
    <source>
        <dbReference type="Pfam" id="PF19290"/>
    </source>
</evidence>
<name>B5I9J7_ACIB4</name>
<evidence type="ECO:0000259" key="1">
    <source>
        <dbReference type="Pfam" id="PF01523"/>
    </source>
</evidence>